<dbReference type="HOGENOM" id="CLU_1598987_0_0_2"/>
<proteinExistence type="predicted"/>
<dbReference type="AlphaFoldDB" id="U1MWW1"/>
<protein>
    <submittedName>
        <fullName evidence="2">Uncharacterized protein</fullName>
    </submittedName>
</protein>
<evidence type="ECO:0000313" key="2">
    <source>
        <dbReference type="EMBL" id="ERG94919.1"/>
    </source>
</evidence>
<organism evidence="2 3">
    <name type="scientific">Haloquadratum walsbyi J07HQW2</name>
    <dbReference type="NCBI Taxonomy" id="1238425"/>
    <lineage>
        <taxon>Archaea</taxon>
        <taxon>Methanobacteriati</taxon>
        <taxon>Methanobacteriota</taxon>
        <taxon>Stenosarchaea group</taxon>
        <taxon>Halobacteria</taxon>
        <taxon>Halobacteriales</taxon>
        <taxon>Haloferacaceae</taxon>
        <taxon>Haloquadratum</taxon>
    </lineage>
</organism>
<sequence>MGRGLNRPWLAAIAFICGIWLVADGYRTYRDGPFNKSADPYFDTTWSSIEEIRRVQQSDRIMRAVRERLQTPPAVAADVGVSKKEATMALKTLSNRGMVERIDYENRDMIDIKSNTDDSSNSDIDRDTAASGKRPLNRDGSQQRQILYRATEGAFSERNKIMQVFQ</sequence>
<accession>U1MWW1</accession>
<dbReference type="RefSeq" id="WP_021054410.1">
    <property type="nucleotide sequence ID" value="NZ_KE356561.1"/>
</dbReference>
<reference evidence="2 3" key="1">
    <citation type="journal article" date="2013" name="PLoS ONE">
        <title>Assembly-driven community genomics of a hypersaline microbial ecosystem.</title>
        <authorList>
            <person name="Podell S."/>
            <person name="Ugalde J.A."/>
            <person name="Narasingarao P."/>
            <person name="Banfield J.F."/>
            <person name="Heidelberg K.B."/>
            <person name="Allen E.E."/>
        </authorList>
    </citation>
    <scope>NUCLEOTIDE SEQUENCE [LARGE SCALE GENOMIC DNA]</scope>
    <source>
        <strain evidence="3">J07HQW2</strain>
    </source>
</reference>
<dbReference type="EMBL" id="KE356561">
    <property type="protein sequence ID" value="ERG94919.1"/>
    <property type="molecule type" value="Genomic_DNA"/>
</dbReference>
<dbReference type="eggNOG" id="arCOG07575">
    <property type="taxonomic scope" value="Archaea"/>
</dbReference>
<gene>
    <name evidence="2" type="ORF">J07HQW2_01361</name>
</gene>
<name>U1MWW1_9EURY</name>
<evidence type="ECO:0000313" key="3">
    <source>
        <dbReference type="Proteomes" id="UP000030710"/>
    </source>
</evidence>
<dbReference type="Proteomes" id="UP000030710">
    <property type="component" value="Unassembled WGS sequence"/>
</dbReference>
<evidence type="ECO:0000256" key="1">
    <source>
        <dbReference type="SAM" id="MobiDB-lite"/>
    </source>
</evidence>
<feature type="region of interest" description="Disordered" evidence="1">
    <location>
        <begin position="112"/>
        <end position="144"/>
    </location>
</feature>